<protein>
    <recommendedName>
        <fullName evidence="3">Cytidyltransferase-like domain-containing protein</fullName>
    </recommendedName>
</protein>
<keyword evidence="1" id="KW-0808">Transferase</keyword>
<evidence type="ECO:0000256" key="2">
    <source>
        <dbReference type="ARBA" id="ARBA00022695"/>
    </source>
</evidence>
<organism evidence="4 5">
    <name type="scientific">Candidatus Beckwithbacteria bacterium CG23_combo_of_CG06-09_8_20_14_all_34_8</name>
    <dbReference type="NCBI Taxonomy" id="1974497"/>
    <lineage>
        <taxon>Bacteria</taxon>
        <taxon>Candidatus Beckwithiibacteriota</taxon>
    </lineage>
</organism>
<dbReference type="InterPro" id="IPR004821">
    <property type="entry name" value="Cyt_trans-like"/>
</dbReference>
<comment type="caution">
    <text evidence="4">The sequence shown here is derived from an EMBL/GenBank/DDBJ whole genome shotgun (WGS) entry which is preliminary data.</text>
</comment>
<dbReference type="InterPro" id="IPR050385">
    <property type="entry name" value="Archaeal_FAD_synthase"/>
</dbReference>
<dbReference type="NCBIfam" id="TIGR00125">
    <property type="entry name" value="cyt_tran_rel"/>
    <property type="match status" value="1"/>
</dbReference>
<dbReference type="InterPro" id="IPR014729">
    <property type="entry name" value="Rossmann-like_a/b/a_fold"/>
</dbReference>
<reference evidence="4 5" key="1">
    <citation type="submission" date="2017-09" db="EMBL/GenBank/DDBJ databases">
        <title>Depth-based differentiation of microbial function through sediment-hosted aquifers and enrichment of novel symbionts in the deep terrestrial subsurface.</title>
        <authorList>
            <person name="Probst A.J."/>
            <person name="Ladd B."/>
            <person name="Jarett J.K."/>
            <person name="Geller-Mcgrath D.E."/>
            <person name="Sieber C.M."/>
            <person name="Emerson J.B."/>
            <person name="Anantharaman K."/>
            <person name="Thomas B.C."/>
            <person name="Malmstrom R."/>
            <person name="Stieglmeier M."/>
            <person name="Klingl A."/>
            <person name="Woyke T."/>
            <person name="Ryan C.M."/>
            <person name="Banfield J.F."/>
        </authorList>
    </citation>
    <scope>NUCLEOTIDE SEQUENCE [LARGE SCALE GENOMIC DNA]</scope>
    <source>
        <strain evidence="4">CG23_combo_of_CG06-09_8_20_14_all_34_8</strain>
    </source>
</reference>
<evidence type="ECO:0000256" key="1">
    <source>
        <dbReference type="ARBA" id="ARBA00022679"/>
    </source>
</evidence>
<dbReference type="Proteomes" id="UP000229459">
    <property type="component" value="Unassembled WGS sequence"/>
</dbReference>
<keyword evidence="2" id="KW-0548">Nucleotidyltransferase</keyword>
<evidence type="ECO:0000313" key="5">
    <source>
        <dbReference type="Proteomes" id="UP000229459"/>
    </source>
</evidence>
<dbReference type="EMBL" id="PCSR01000081">
    <property type="protein sequence ID" value="PIP53014.1"/>
    <property type="molecule type" value="Genomic_DNA"/>
</dbReference>
<evidence type="ECO:0000313" key="4">
    <source>
        <dbReference type="EMBL" id="PIP53014.1"/>
    </source>
</evidence>
<dbReference type="SUPFAM" id="SSF52374">
    <property type="entry name" value="Nucleotidylyl transferase"/>
    <property type="match status" value="1"/>
</dbReference>
<sequence>MNNKNKIIQYNQLFKVISLVKKTNKTIVLVTGVFDLLHQGHIKFLQKAKILGDILLVGLESDERVKQIKGSNRPIEDIGKRIENIIQLPFVDFALALPSNFDSIERERFICIVKPDILAVSSHTQHLDKKREIIEKYRGKLIVVMKRDNKYSTTQIIKNSKY</sequence>
<gene>
    <name evidence="4" type="ORF">COX08_03325</name>
</gene>
<accession>A0A2H0B5W2</accession>
<dbReference type="AlphaFoldDB" id="A0A2H0B5W2"/>
<dbReference type="PANTHER" id="PTHR43793">
    <property type="entry name" value="FAD SYNTHASE"/>
    <property type="match status" value="1"/>
</dbReference>
<proteinExistence type="predicted"/>
<dbReference type="Gene3D" id="3.40.50.620">
    <property type="entry name" value="HUPs"/>
    <property type="match status" value="1"/>
</dbReference>
<feature type="domain" description="Cytidyltransferase-like" evidence="3">
    <location>
        <begin position="30"/>
        <end position="158"/>
    </location>
</feature>
<dbReference type="GO" id="GO:0016779">
    <property type="term" value="F:nucleotidyltransferase activity"/>
    <property type="evidence" value="ECO:0007669"/>
    <property type="project" value="UniProtKB-KW"/>
</dbReference>
<dbReference type="PANTHER" id="PTHR43793:SF1">
    <property type="entry name" value="FAD SYNTHASE"/>
    <property type="match status" value="1"/>
</dbReference>
<evidence type="ECO:0000259" key="3">
    <source>
        <dbReference type="Pfam" id="PF01467"/>
    </source>
</evidence>
<name>A0A2H0B5W2_9BACT</name>
<dbReference type="Pfam" id="PF01467">
    <property type="entry name" value="CTP_transf_like"/>
    <property type="match status" value="1"/>
</dbReference>